<dbReference type="EMBL" id="QRNO01000018">
    <property type="protein sequence ID" value="RHK51267.1"/>
    <property type="molecule type" value="Genomic_DNA"/>
</dbReference>
<reference evidence="2 3" key="1">
    <citation type="submission" date="2018-08" db="EMBL/GenBank/DDBJ databases">
        <title>A genome reference for cultivated species of the human gut microbiota.</title>
        <authorList>
            <person name="Zou Y."/>
            <person name="Xue W."/>
            <person name="Luo G."/>
        </authorList>
    </citation>
    <scope>NUCLEOTIDE SEQUENCE [LARGE SCALE GENOMIC DNA]</scope>
    <source>
        <strain evidence="2 3">AF42-9</strain>
    </source>
</reference>
<protein>
    <submittedName>
        <fullName evidence="2">DUF3332 domain-containing protein</fullName>
    </submittedName>
</protein>
<comment type="caution">
    <text evidence="2">The sequence shown here is derived from an EMBL/GenBank/DDBJ whole genome shotgun (WGS) entry which is preliminary data.</text>
</comment>
<feature type="transmembrane region" description="Helical" evidence="1">
    <location>
        <begin position="48"/>
        <end position="68"/>
    </location>
</feature>
<dbReference type="Pfam" id="PF11810">
    <property type="entry name" value="DUF3332"/>
    <property type="match status" value="1"/>
</dbReference>
<organism evidence="2 3">
    <name type="scientific">Leyella stercorea</name>
    <dbReference type="NCBI Taxonomy" id="363265"/>
    <lineage>
        <taxon>Bacteria</taxon>
        <taxon>Pseudomonadati</taxon>
        <taxon>Bacteroidota</taxon>
        <taxon>Bacteroidia</taxon>
        <taxon>Bacteroidales</taxon>
        <taxon>Prevotellaceae</taxon>
        <taxon>Leyella</taxon>
    </lineage>
</organism>
<keyword evidence="1" id="KW-0472">Membrane</keyword>
<keyword evidence="1" id="KW-0812">Transmembrane</keyword>
<evidence type="ECO:0000313" key="3">
    <source>
        <dbReference type="Proteomes" id="UP000286598"/>
    </source>
</evidence>
<dbReference type="OrthoDB" id="9814441at2"/>
<sequence length="183" mass="20293">MKIRHLKVSAVLLAATLLTSSCVGSFALFNKLAGWNKQATDNKFLNELIFILISPAYAVCTFADVLVINSIEFWTGSNPMAQRVGETQEITGKDGKLYAVTTLRNGYKVKSPDGEVIKFKYDKKTNSWSKEEKGKIEELFRINDDGTIQARLQDGRSITITPDAAGLYEARMATAGACFWAQR</sequence>
<dbReference type="Proteomes" id="UP000286598">
    <property type="component" value="Unassembled WGS sequence"/>
</dbReference>
<keyword evidence="1" id="KW-1133">Transmembrane helix</keyword>
<gene>
    <name evidence="2" type="ORF">DW060_05075</name>
</gene>
<dbReference type="PROSITE" id="PS51257">
    <property type="entry name" value="PROKAR_LIPOPROTEIN"/>
    <property type="match status" value="1"/>
</dbReference>
<dbReference type="InterPro" id="IPR021768">
    <property type="entry name" value="DUF3332"/>
</dbReference>
<evidence type="ECO:0000313" key="2">
    <source>
        <dbReference type="EMBL" id="RHK51267.1"/>
    </source>
</evidence>
<accession>A0A415GNS2</accession>
<evidence type="ECO:0000256" key="1">
    <source>
        <dbReference type="SAM" id="Phobius"/>
    </source>
</evidence>
<name>A0A415GNS2_9BACT</name>
<keyword evidence="3" id="KW-1185">Reference proteome</keyword>
<proteinExistence type="predicted"/>
<dbReference type="AlphaFoldDB" id="A0A415GNS2"/>